<dbReference type="EMBL" id="FNAP01000001">
    <property type="protein sequence ID" value="SDD60420.1"/>
    <property type="molecule type" value="Genomic_DNA"/>
</dbReference>
<dbReference type="Pfam" id="PF08401">
    <property type="entry name" value="ArdcN"/>
    <property type="match status" value="1"/>
</dbReference>
<gene>
    <name evidence="4" type="ORF">SAMN05421720_10114</name>
</gene>
<evidence type="ECO:0000313" key="5">
    <source>
        <dbReference type="Proteomes" id="UP000199412"/>
    </source>
</evidence>
<evidence type="ECO:0008006" key="6">
    <source>
        <dbReference type="Google" id="ProtNLM"/>
    </source>
</evidence>
<evidence type="ECO:0000259" key="3">
    <source>
        <dbReference type="Pfam" id="PF18818"/>
    </source>
</evidence>
<evidence type="ECO:0000259" key="2">
    <source>
        <dbReference type="Pfam" id="PF08401"/>
    </source>
</evidence>
<dbReference type="AlphaFoldDB" id="A0A1G6W3A1"/>
<name>A0A1G6W3A1_9PROT</name>
<dbReference type="Pfam" id="PF18818">
    <property type="entry name" value="MPTase-PolyVal"/>
    <property type="match status" value="1"/>
</dbReference>
<dbReference type="GO" id="GO:0003697">
    <property type="term" value="F:single-stranded DNA binding"/>
    <property type="evidence" value="ECO:0007669"/>
    <property type="project" value="InterPro"/>
</dbReference>
<protein>
    <recommendedName>
        <fullName evidence="6">Antirestriction protein ArdC</fullName>
    </recommendedName>
</protein>
<dbReference type="InterPro" id="IPR041459">
    <property type="entry name" value="MPTase-PolyVal"/>
</dbReference>
<keyword evidence="5" id="KW-1185">Reference proteome</keyword>
<sequence>MTFRQAKALGGTVRKGERGTTVVYADRFVPEDERRRALEKGEDPQAIPFLKRFTVFNTDQCDDLPEDIATTAPPVPEGLILPRAEALIAGTRVDFRIGGNRAFYNPLHDFVQVPPPQAYFEPVNWHRTALHELGHATGPRSRLDRDMSGSFGSRKYAFEELGAEITAAFTCAAPPIALGRSACFKQAADRNDPRRPSSRPCVTPITSPRGWTACARTTAPSSPPPARPARPPTG</sequence>
<proteinExistence type="predicted"/>
<feature type="domain" description="Polyvalent protein metallopeptidase" evidence="3">
    <location>
        <begin position="83"/>
        <end position="174"/>
    </location>
</feature>
<organism evidence="4 5">
    <name type="scientific">Rhodospira trueperi</name>
    <dbReference type="NCBI Taxonomy" id="69960"/>
    <lineage>
        <taxon>Bacteria</taxon>
        <taxon>Pseudomonadati</taxon>
        <taxon>Pseudomonadota</taxon>
        <taxon>Alphaproteobacteria</taxon>
        <taxon>Rhodospirillales</taxon>
        <taxon>Rhodospirillaceae</taxon>
        <taxon>Rhodospira</taxon>
    </lineage>
</organism>
<accession>A0A1G6W3A1</accession>
<reference evidence="4 5" key="1">
    <citation type="submission" date="2016-10" db="EMBL/GenBank/DDBJ databases">
        <authorList>
            <person name="de Groot N.N."/>
        </authorList>
    </citation>
    <scope>NUCLEOTIDE SEQUENCE [LARGE SCALE GENOMIC DNA]</scope>
    <source>
        <strain evidence="4 5">ATCC 700224</strain>
    </source>
</reference>
<evidence type="ECO:0000256" key="1">
    <source>
        <dbReference type="SAM" id="MobiDB-lite"/>
    </source>
</evidence>
<dbReference type="Proteomes" id="UP000199412">
    <property type="component" value="Unassembled WGS sequence"/>
</dbReference>
<feature type="domain" description="N-terminal" evidence="2">
    <location>
        <begin position="1"/>
        <end position="56"/>
    </location>
</feature>
<feature type="compositionally biased region" description="Pro residues" evidence="1">
    <location>
        <begin position="221"/>
        <end position="234"/>
    </location>
</feature>
<feature type="region of interest" description="Disordered" evidence="1">
    <location>
        <begin position="187"/>
        <end position="234"/>
    </location>
</feature>
<dbReference type="STRING" id="69960.SAMN05421720_10114"/>
<dbReference type="InterPro" id="IPR013610">
    <property type="entry name" value="ArdC_N"/>
</dbReference>
<evidence type="ECO:0000313" key="4">
    <source>
        <dbReference type="EMBL" id="SDD60420.1"/>
    </source>
</evidence>